<evidence type="ECO:0000259" key="7">
    <source>
        <dbReference type="PROSITE" id="PS50975"/>
    </source>
</evidence>
<dbReference type="InterPro" id="IPR005875">
    <property type="entry name" value="PurK"/>
</dbReference>
<dbReference type="SUPFAM" id="SSF51246">
    <property type="entry name" value="Rudiment single hybrid motif"/>
    <property type="match status" value="1"/>
</dbReference>
<proteinExistence type="inferred from homology"/>
<dbReference type="EC" id="6.3.4.18" evidence="5 6"/>
<dbReference type="NCBIfam" id="NF004679">
    <property type="entry name" value="PRK06019.1-5"/>
    <property type="match status" value="1"/>
</dbReference>
<reference evidence="8 9" key="1">
    <citation type="submission" date="2018-02" db="EMBL/GenBank/DDBJ databases">
        <title>Genome sequence of Desulfovibrio carbinolicus DSM 3852.</title>
        <authorList>
            <person name="Wilbanks E."/>
            <person name="Skennerton C.T."/>
            <person name="Orphan V.J."/>
        </authorList>
    </citation>
    <scope>NUCLEOTIDE SEQUENCE [LARGE SCALE GENOMIC DNA]</scope>
    <source>
        <strain evidence="8 9">DSM 3852</strain>
    </source>
</reference>
<dbReference type="Gene3D" id="3.30.1490.20">
    <property type="entry name" value="ATP-grasp fold, A domain"/>
    <property type="match status" value="1"/>
</dbReference>
<comment type="function">
    <text evidence="5">Catalyzes the ATP-dependent conversion of 5-aminoimidazole ribonucleotide (AIR) and HCO(3)(-) to N5-carboxyaminoimidazole ribonucleotide (N5-CAIR).</text>
</comment>
<keyword evidence="9" id="KW-1185">Reference proteome</keyword>
<feature type="binding site" evidence="5">
    <location>
        <begin position="242"/>
        <end position="243"/>
    </location>
    <ligand>
        <name>ATP</name>
        <dbReference type="ChEBI" id="CHEBI:30616"/>
    </ligand>
</feature>
<dbReference type="OrthoDB" id="9804625at2"/>
<comment type="subunit">
    <text evidence="5 6">Homodimer.</text>
</comment>
<dbReference type="InterPro" id="IPR016185">
    <property type="entry name" value="PreATP-grasp_dom_sf"/>
</dbReference>
<feature type="binding site" evidence="5">
    <location>
        <begin position="160"/>
        <end position="163"/>
    </location>
    <ligand>
        <name>ATP</name>
        <dbReference type="ChEBI" id="CHEBI:30616"/>
    </ligand>
</feature>
<dbReference type="FunFam" id="3.30.1490.20:FF:000015">
    <property type="entry name" value="N5-carboxyaminoimidazole ribonucleotide synthase"/>
    <property type="match status" value="1"/>
</dbReference>
<comment type="function">
    <text evidence="6">Catalyzes the ATP-dependent conversion of 5-aminoimidazole ribonucleotide (AIR) and HCO(3)- to N5-carboxyaminoimidazole ribonucleotide (N5-CAIR).</text>
</comment>
<evidence type="ECO:0000256" key="1">
    <source>
        <dbReference type="ARBA" id="ARBA00022598"/>
    </source>
</evidence>
<dbReference type="GO" id="GO:0006189">
    <property type="term" value="P:'de novo' IMP biosynthetic process"/>
    <property type="evidence" value="ECO:0007669"/>
    <property type="project" value="UniProtKB-UniRule"/>
</dbReference>
<keyword evidence="3 5" id="KW-0658">Purine biosynthesis</keyword>
<dbReference type="Pfam" id="PF02222">
    <property type="entry name" value="ATP-grasp"/>
    <property type="match status" value="1"/>
</dbReference>
<dbReference type="GO" id="GO:0005829">
    <property type="term" value="C:cytosol"/>
    <property type="evidence" value="ECO:0007669"/>
    <property type="project" value="TreeGrafter"/>
</dbReference>
<evidence type="ECO:0000256" key="4">
    <source>
        <dbReference type="ARBA" id="ARBA00022840"/>
    </source>
</evidence>
<dbReference type="GO" id="GO:0046872">
    <property type="term" value="F:metal ion binding"/>
    <property type="evidence" value="ECO:0007669"/>
    <property type="project" value="InterPro"/>
</dbReference>
<dbReference type="InterPro" id="IPR011054">
    <property type="entry name" value="Rudment_hybrid_motif"/>
</dbReference>
<dbReference type="Pfam" id="PF17769">
    <property type="entry name" value="PurK_C"/>
    <property type="match status" value="1"/>
</dbReference>
<accession>A0A4P6HQK0</accession>
<dbReference type="Proteomes" id="UP000293296">
    <property type="component" value="Chromosome"/>
</dbReference>
<evidence type="ECO:0000256" key="2">
    <source>
        <dbReference type="ARBA" id="ARBA00022741"/>
    </source>
</evidence>
<dbReference type="GO" id="GO:0005524">
    <property type="term" value="F:ATP binding"/>
    <property type="evidence" value="ECO:0007669"/>
    <property type="project" value="UniProtKB-UniRule"/>
</dbReference>
<dbReference type="Gene3D" id="3.30.470.20">
    <property type="entry name" value="ATP-grasp fold, B domain"/>
    <property type="match status" value="1"/>
</dbReference>
<sequence>MLALAGFPLGLRFVFLDPEQEACAAPLGEHILGRFDDHEQLSRFAERAHVVTYEFENVPDESIKLLAKCAPAFPNTASLVSARDRLKEKRLFQQLDIPTPPFAVVNSRADLDQSVASIGFPAILKTRTLGYDGKGQAIVRSPEDLDFAWARLGGAPLILEKFLQFQREVSVLGVRGRTGKMAFYPLTENVHHKGILRASRSCPGDQLETQAQGYVQLLLDHLGYVGVLALEFFQNGDTLLANEMAPRVHNSGHWTIEGAETSQFENHLRAILGLPLGGTAAVGHSAMINIIGELPELAQVLAIPGAHIHLYEKTPRPGRKLGHVTVQGSNEQEFEAGVERLLRVVCWRDMTEDTS</sequence>
<keyword evidence="1 5" id="KW-0436">Ligase</keyword>
<feature type="binding site" evidence="5">
    <location>
        <position position="85"/>
    </location>
    <ligand>
        <name>ATP</name>
        <dbReference type="ChEBI" id="CHEBI:30616"/>
    </ligand>
</feature>
<dbReference type="InterPro" id="IPR003135">
    <property type="entry name" value="ATP-grasp_carboxylate-amine"/>
</dbReference>
<comment type="pathway">
    <text evidence="5 6">Purine metabolism; IMP biosynthesis via de novo pathway; 5-amino-1-(5-phospho-D-ribosyl)imidazole-4-carboxylate from 5-amino-1-(5-phospho-D-ribosyl)imidazole (N5-CAIR route): step 1/2.</text>
</comment>
<feature type="binding site" evidence="5">
    <location>
        <begin position="130"/>
        <end position="136"/>
    </location>
    <ligand>
        <name>ATP</name>
        <dbReference type="ChEBI" id="CHEBI:30616"/>
    </ligand>
</feature>
<organism evidence="8 9">
    <name type="scientific">Solidesulfovibrio carbinolicus</name>
    <dbReference type="NCBI Taxonomy" id="296842"/>
    <lineage>
        <taxon>Bacteria</taxon>
        <taxon>Pseudomonadati</taxon>
        <taxon>Thermodesulfobacteriota</taxon>
        <taxon>Desulfovibrionia</taxon>
        <taxon>Desulfovibrionales</taxon>
        <taxon>Desulfovibrionaceae</taxon>
        <taxon>Solidesulfovibrio</taxon>
    </lineage>
</organism>
<dbReference type="HAMAP" id="MF_01928">
    <property type="entry name" value="PurK"/>
    <property type="match status" value="1"/>
</dbReference>
<dbReference type="PANTHER" id="PTHR11609:SF5">
    <property type="entry name" value="PHOSPHORIBOSYLAMINOIMIDAZOLE CARBOXYLASE"/>
    <property type="match status" value="1"/>
</dbReference>
<dbReference type="NCBIfam" id="TIGR01161">
    <property type="entry name" value="purK"/>
    <property type="match status" value="1"/>
</dbReference>
<gene>
    <name evidence="5 6" type="primary">purK</name>
    <name evidence="8" type="ORF">C3Y92_02385</name>
</gene>
<dbReference type="PROSITE" id="PS50975">
    <property type="entry name" value="ATP_GRASP"/>
    <property type="match status" value="1"/>
</dbReference>
<feature type="binding site" evidence="5">
    <location>
        <position position="125"/>
    </location>
    <ligand>
        <name>ATP</name>
        <dbReference type="ChEBI" id="CHEBI:30616"/>
    </ligand>
</feature>
<dbReference type="InterPro" id="IPR040686">
    <property type="entry name" value="PurK_C"/>
</dbReference>
<name>A0A4P6HQK0_9BACT</name>
<comment type="catalytic activity">
    <reaction evidence="5 6">
        <text>5-amino-1-(5-phospho-beta-D-ribosyl)imidazole + hydrogencarbonate + ATP = 5-carboxyamino-1-(5-phospho-D-ribosyl)imidazole + ADP + phosphate + 2 H(+)</text>
        <dbReference type="Rhea" id="RHEA:19317"/>
        <dbReference type="ChEBI" id="CHEBI:15378"/>
        <dbReference type="ChEBI" id="CHEBI:17544"/>
        <dbReference type="ChEBI" id="CHEBI:30616"/>
        <dbReference type="ChEBI" id="CHEBI:43474"/>
        <dbReference type="ChEBI" id="CHEBI:58730"/>
        <dbReference type="ChEBI" id="CHEBI:137981"/>
        <dbReference type="ChEBI" id="CHEBI:456216"/>
        <dbReference type="EC" id="6.3.4.18"/>
    </reaction>
</comment>
<evidence type="ECO:0000256" key="5">
    <source>
        <dbReference type="HAMAP-Rule" id="MF_01928"/>
    </source>
</evidence>
<evidence type="ECO:0000256" key="3">
    <source>
        <dbReference type="ARBA" id="ARBA00022755"/>
    </source>
</evidence>
<feature type="binding site" evidence="5">
    <location>
        <position position="168"/>
    </location>
    <ligand>
        <name>ATP</name>
        <dbReference type="ChEBI" id="CHEBI:30616"/>
    </ligand>
</feature>
<comment type="similarity">
    <text evidence="5 6">Belongs to the PurK/PurT family.</text>
</comment>
<dbReference type="InterPro" id="IPR011761">
    <property type="entry name" value="ATP-grasp"/>
</dbReference>
<feature type="domain" description="ATP-grasp" evidence="7">
    <location>
        <begin position="89"/>
        <end position="272"/>
    </location>
</feature>
<evidence type="ECO:0000256" key="6">
    <source>
        <dbReference type="RuleBase" id="RU361200"/>
    </source>
</evidence>
<keyword evidence="4 5" id="KW-0067">ATP-binding</keyword>
<evidence type="ECO:0000313" key="8">
    <source>
        <dbReference type="EMBL" id="QAZ69415.1"/>
    </source>
</evidence>
<dbReference type="InterPro" id="IPR013815">
    <property type="entry name" value="ATP_grasp_subdomain_1"/>
</dbReference>
<feature type="binding site" evidence="5">
    <location>
        <position position="191"/>
    </location>
    <ligand>
        <name>ATP</name>
        <dbReference type="ChEBI" id="CHEBI:30616"/>
    </ligand>
</feature>
<dbReference type="EMBL" id="CP026538">
    <property type="protein sequence ID" value="QAZ69415.1"/>
    <property type="molecule type" value="Genomic_DNA"/>
</dbReference>
<dbReference type="PANTHER" id="PTHR11609">
    <property type="entry name" value="PURINE BIOSYNTHESIS PROTEIN 6/7, PUR6/7"/>
    <property type="match status" value="1"/>
</dbReference>
<dbReference type="GO" id="GO:0034028">
    <property type="term" value="F:5-(carboxyamino)imidazole ribonucleotide synthase activity"/>
    <property type="evidence" value="ECO:0007669"/>
    <property type="project" value="UniProtKB-UniRule"/>
</dbReference>
<dbReference type="KEGG" id="dcb:C3Y92_02385"/>
<dbReference type="SUPFAM" id="SSF56059">
    <property type="entry name" value="Glutathione synthetase ATP-binding domain-like"/>
    <property type="match status" value="1"/>
</dbReference>
<dbReference type="InterPro" id="IPR054350">
    <property type="entry name" value="PurT/PurK_preATP-grasp"/>
</dbReference>
<keyword evidence="2 5" id="KW-0547">Nucleotide-binding</keyword>
<evidence type="ECO:0000313" key="9">
    <source>
        <dbReference type="Proteomes" id="UP000293296"/>
    </source>
</evidence>
<dbReference type="UniPathway" id="UPA00074">
    <property type="reaction ID" value="UER00942"/>
</dbReference>
<dbReference type="Pfam" id="PF22660">
    <property type="entry name" value="RS_preATP-grasp-like"/>
    <property type="match status" value="1"/>
</dbReference>
<protein>
    <recommendedName>
        <fullName evidence="5 6">N5-carboxyaminoimidazole ribonucleotide synthase</fullName>
        <shortName evidence="5 6">N5-CAIR synthase</shortName>
        <ecNumber evidence="5 6">6.3.4.18</ecNumber>
    </recommendedName>
    <alternativeName>
        <fullName evidence="5 6">5-(carboxyamino)imidazole ribonucleotide synthetase</fullName>
    </alternativeName>
</protein>
<dbReference type="GO" id="GO:0004638">
    <property type="term" value="F:phosphoribosylaminoimidazole carboxylase activity"/>
    <property type="evidence" value="ECO:0007669"/>
    <property type="project" value="InterPro"/>
</dbReference>
<dbReference type="AlphaFoldDB" id="A0A4P6HQK0"/>
<dbReference type="Gene3D" id="3.40.50.20">
    <property type="match status" value="1"/>
</dbReference>
<dbReference type="SUPFAM" id="SSF52440">
    <property type="entry name" value="PreATP-grasp domain"/>
    <property type="match status" value="1"/>
</dbReference>